<organism evidence="2 3">
    <name type="scientific">Nocardiopsis exhalans</name>
    <dbReference type="NCBI Taxonomy" id="163604"/>
    <lineage>
        <taxon>Bacteria</taxon>
        <taxon>Bacillati</taxon>
        <taxon>Actinomycetota</taxon>
        <taxon>Actinomycetes</taxon>
        <taxon>Streptosporangiales</taxon>
        <taxon>Nocardiopsidaceae</taxon>
        <taxon>Nocardiopsis</taxon>
    </lineage>
</organism>
<dbReference type="EMBL" id="CP099837">
    <property type="protein sequence ID" value="USY18321.1"/>
    <property type="molecule type" value="Genomic_DNA"/>
</dbReference>
<evidence type="ECO:0000256" key="1">
    <source>
        <dbReference type="SAM" id="MobiDB-lite"/>
    </source>
</evidence>
<name>A0ABY5D3J5_9ACTN</name>
<keyword evidence="3" id="KW-1185">Reference proteome</keyword>
<dbReference type="RefSeq" id="WP_017581623.1">
    <property type="nucleotide sequence ID" value="NZ_BAAAJB010000052.1"/>
</dbReference>
<feature type="region of interest" description="Disordered" evidence="1">
    <location>
        <begin position="26"/>
        <end position="51"/>
    </location>
</feature>
<accession>A0ABY5D3J5</accession>
<gene>
    <name evidence="2" type="ORF">NE857_23820</name>
</gene>
<reference evidence="2" key="1">
    <citation type="submission" date="2022-06" db="EMBL/GenBank/DDBJ databases">
        <authorList>
            <person name="Ping M."/>
        </authorList>
    </citation>
    <scope>NUCLEOTIDE SEQUENCE</scope>
    <source>
        <strain evidence="2">JCM11759T</strain>
    </source>
</reference>
<evidence type="ECO:0000313" key="3">
    <source>
        <dbReference type="Proteomes" id="UP001055940"/>
    </source>
</evidence>
<protein>
    <submittedName>
        <fullName evidence="2">Uncharacterized protein</fullName>
    </submittedName>
</protein>
<feature type="compositionally biased region" description="Basic and acidic residues" evidence="1">
    <location>
        <begin position="26"/>
        <end position="42"/>
    </location>
</feature>
<proteinExistence type="predicted"/>
<evidence type="ECO:0000313" key="2">
    <source>
        <dbReference type="EMBL" id="USY18321.1"/>
    </source>
</evidence>
<dbReference type="Proteomes" id="UP001055940">
    <property type="component" value="Chromosome"/>
</dbReference>
<sequence length="51" mass="6259">MSYADLRLATTHALYDERLRQAELSRRTRRLRNEARARRRENQVSYQPRRA</sequence>